<gene>
    <name evidence="9" type="primary">106061501</name>
</gene>
<dbReference type="PRINTS" id="PR00463">
    <property type="entry name" value="EP450I"/>
</dbReference>
<dbReference type="GO" id="GO:0005506">
    <property type="term" value="F:iron ion binding"/>
    <property type="evidence" value="ECO:0007669"/>
    <property type="project" value="InterPro"/>
</dbReference>
<dbReference type="GO" id="GO:0006082">
    <property type="term" value="P:organic acid metabolic process"/>
    <property type="evidence" value="ECO:0007669"/>
    <property type="project" value="TreeGrafter"/>
</dbReference>
<dbReference type="EnsemblMetazoa" id="BGLB005411-RB">
    <property type="protein sequence ID" value="BGLB005411-PB"/>
    <property type="gene ID" value="BGLB005411"/>
</dbReference>
<reference evidence="9" key="1">
    <citation type="submission" date="2020-05" db="UniProtKB">
        <authorList>
            <consortium name="EnsemblMetazoa"/>
        </authorList>
    </citation>
    <scope>IDENTIFICATION</scope>
    <source>
        <strain evidence="9">BB02</strain>
    </source>
</reference>
<comment type="cofactor">
    <cofactor evidence="1 7">
        <name>heme</name>
        <dbReference type="ChEBI" id="CHEBI:30413"/>
    </cofactor>
</comment>
<evidence type="ECO:0000256" key="4">
    <source>
        <dbReference type="ARBA" id="ARBA00023002"/>
    </source>
</evidence>
<dbReference type="Proteomes" id="UP000076420">
    <property type="component" value="Unassembled WGS sequence"/>
</dbReference>
<dbReference type="Gene3D" id="1.10.630.10">
    <property type="entry name" value="Cytochrome P450"/>
    <property type="match status" value="1"/>
</dbReference>
<dbReference type="PROSITE" id="PS00086">
    <property type="entry name" value="CYTOCHROME_P450"/>
    <property type="match status" value="1"/>
</dbReference>
<dbReference type="GO" id="GO:0016712">
    <property type="term" value="F:oxidoreductase activity, acting on paired donors, with incorporation or reduction of molecular oxygen, reduced flavin or flavoprotein as one donor, and incorporation of one atom of oxygen"/>
    <property type="evidence" value="ECO:0007669"/>
    <property type="project" value="TreeGrafter"/>
</dbReference>
<protein>
    <submittedName>
        <fullName evidence="9">Uncharacterized protein</fullName>
    </submittedName>
</protein>
<evidence type="ECO:0000256" key="8">
    <source>
        <dbReference type="RuleBase" id="RU000461"/>
    </source>
</evidence>
<evidence type="ECO:0000256" key="7">
    <source>
        <dbReference type="PIRSR" id="PIRSR602401-1"/>
    </source>
</evidence>
<dbReference type="InterPro" id="IPR017972">
    <property type="entry name" value="Cyt_P450_CS"/>
</dbReference>
<proteinExistence type="inferred from homology"/>
<keyword evidence="7 8" id="KW-0349">Heme</keyword>
<keyword evidence="6 8" id="KW-0503">Monooxygenase</keyword>
<dbReference type="InterPro" id="IPR002401">
    <property type="entry name" value="Cyt_P450_E_grp-I"/>
</dbReference>
<keyword evidence="5 7" id="KW-0408">Iron</keyword>
<keyword evidence="3 7" id="KW-0479">Metal-binding</keyword>
<feature type="binding site" description="axial binding residue" evidence="7">
    <location>
        <position position="431"/>
    </location>
    <ligand>
        <name>heme</name>
        <dbReference type="ChEBI" id="CHEBI:30413"/>
    </ligand>
    <ligandPart>
        <name>Fe</name>
        <dbReference type="ChEBI" id="CHEBI:18248"/>
    </ligandPart>
</feature>
<dbReference type="VEuPathDB" id="VectorBase:BGLAX_051660"/>
<dbReference type="InterPro" id="IPR001128">
    <property type="entry name" value="Cyt_P450"/>
</dbReference>
<dbReference type="FunFam" id="1.10.630.10:FF:000036">
    <property type="entry name" value="CYtochrome P450 family"/>
    <property type="match status" value="1"/>
</dbReference>
<dbReference type="InterPro" id="IPR036396">
    <property type="entry name" value="Cyt_P450_sf"/>
</dbReference>
<dbReference type="PRINTS" id="PR00385">
    <property type="entry name" value="P450"/>
</dbReference>
<dbReference type="PANTHER" id="PTHR24300:SF375">
    <property type="entry name" value="CYTOCHROME P450 FAMILY"/>
    <property type="match status" value="1"/>
</dbReference>
<name>A0A2C9JNQ4_BIOGL</name>
<organism evidence="9 10">
    <name type="scientific">Biomphalaria glabrata</name>
    <name type="common">Bloodfluke planorb</name>
    <name type="synonym">Freshwater snail</name>
    <dbReference type="NCBI Taxonomy" id="6526"/>
    <lineage>
        <taxon>Eukaryota</taxon>
        <taxon>Metazoa</taxon>
        <taxon>Spiralia</taxon>
        <taxon>Lophotrochozoa</taxon>
        <taxon>Mollusca</taxon>
        <taxon>Gastropoda</taxon>
        <taxon>Heterobranchia</taxon>
        <taxon>Euthyneura</taxon>
        <taxon>Panpulmonata</taxon>
        <taxon>Hygrophila</taxon>
        <taxon>Lymnaeoidea</taxon>
        <taxon>Planorbidae</taxon>
        <taxon>Biomphalaria</taxon>
    </lineage>
</organism>
<dbReference type="VEuPathDB" id="VectorBase:BGLB005411"/>
<dbReference type="GO" id="GO:0020037">
    <property type="term" value="F:heme binding"/>
    <property type="evidence" value="ECO:0007669"/>
    <property type="project" value="InterPro"/>
</dbReference>
<dbReference type="GO" id="GO:0006805">
    <property type="term" value="P:xenobiotic metabolic process"/>
    <property type="evidence" value="ECO:0007669"/>
    <property type="project" value="TreeGrafter"/>
</dbReference>
<dbReference type="STRING" id="6526.A0A2C9JNQ4"/>
<dbReference type="Pfam" id="PF00067">
    <property type="entry name" value="p450"/>
    <property type="match status" value="1"/>
</dbReference>
<accession>A0A2C9JNQ4</accession>
<evidence type="ECO:0000256" key="5">
    <source>
        <dbReference type="ARBA" id="ARBA00023004"/>
    </source>
</evidence>
<dbReference type="OrthoDB" id="6081913at2759"/>
<evidence type="ECO:0000256" key="3">
    <source>
        <dbReference type="ARBA" id="ARBA00022723"/>
    </source>
</evidence>
<evidence type="ECO:0000256" key="6">
    <source>
        <dbReference type="ARBA" id="ARBA00023033"/>
    </source>
</evidence>
<sequence length="487" mass="55795">MDLTCGEAVSVIAVVGICLFWLKHQTVSLPPSLMRPFPLIGHLLHVNTDFRVDIPKWRMKCGDIFSVQLGAQLFVVLNGYDVIKEALVKKADDFSERPRMHKDEIMISQGRGVQINSGPVWKEKRAVVITILKKFGMGKKLLASRVQDEVKYYLDHLHGFDGHPVDIRRITTLSTANIICHILTGQRYAYHDETLCKLVDEMDKFTNSNQQAAVTIFFPFLKYLRRDTALRRSVLEIQRRIQSFIESSKGKDPEDNFISSYQAEREGKLRRGEATTMNDLNLLKTVFDLFLGGTETTSTTITWFALFMLNYPDVQEKIFEEINKCVGTERPPTLEDRPKLVYLNATIKETLRRASILPQSVARLCPNEVILRGYTIPKGTIIVPNLDSVLFDDTIWGPDPWSFRPERFIDEKGEIKNPEELIPFGIGRRACPGESLAQTELFLYLSSLIQRYHLLPVMPGFPPSLNYKCGLTMTPEYFQIKLMERKK</sequence>
<dbReference type="RefSeq" id="XP_013075120.2">
    <property type="nucleotide sequence ID" value="XM_013219666.2"/>
</dbReference>
<evidence type="ECO:0000313" key="9">
    <source>
        <dbReference type="EnsemblMetazoa" id="BGLB005411-PB"/>
    </source>
</evidence>
<evidence type="ECO:0000256" key="2">
    <source>
        <dbReference type="ARBA" id="ARBA00010617"/>
    </source>
</evidence>
<keyword evidence="4 8" id="KW-0560">Oxidoreductase</keyword>
<evidence type="ECO:0000256" key="1">
    <source>
        <dbReference type="ARBA" id="ARBA00001971"/>
    </source>
</evidence>
<comment type="similarity">
    <text evidence="2 8">Belongs to the cytochrome P450 family.</text>
</comment>
<dbReference type="PANTHER" id="PTHR24300">
    <property type="entry name" value="CYTOCHROME P450 508A4-RELATED"/>
    <property type="match status" value="1"/>
</dbReference>
<dbReference type="KEGG" id="bgt:106061501"/>
<dbReference type="InterPro" id="IPR050182">
    <property type="entry name" value="Cytochrome_P450_fam2"/>
</dbReference>
<dbReference type="GO" id="GO:0005737">
    <property type="term" value="C:cytoplasm"/>
    <property type="evidence" value="ECO:0007669"/>
    <property type="project" value="TreeGrafter"/>
</dbReference>
<dbReference type="AlphaFoldDB" id="A0A2C9JNQ4"/>
<dbReference type="SUPFAM" id="SSF48264">
    <property type="entry name" value="Cytochrome P450"/>
    <property type="match status" value="1"/>
</dbReference>
<evidence type="ECO:0000313" key="10">
    <source>
        <dbReference type="Proteomes" id="UP000076420"/>
    </source>
</evidence>